<protein>
    <recommendedName>
        <fullName evidence="3">Methylase</fullName>
    </recommendedName>
</protein>
<sequence>MNKPFSQACENNKEPVLQVLARYFVQAGNVLEIGSGTGQHAVWFARYLPHLVWQTSDLPENHPGIRQWLGEACLPNLKSPVELDVSSNAWPVDQVDYVFSANTAHIMPWSAVIKMFAGIGKRLVSGGVFGLYGPFNYQGAFTSDSNAAFDCYLREKASHRGIRDFEAIQQQAGENGLSLLEDVAMPANNRLLVWRKD</sequence>
<proteinExistence type="predicted"/>
<dbReference type="Pfam" id="PF06080">
    <property type="entry name" value="DUF938"/>
    <property type="match status" value="1"/>
</dbReference>
<evidence type="ECO:0000313" key="1">
    <source>
        <dbReference type="EMBL" id="MET4756955.1"/>
    </source>
</evidence>
<reference evidence="1 2" key="1">
    <citation type="submission" date="2024-06" db="EMBL/GenBank/DDBJ databases">
        <title>Genomic Encyclopedia of Type Strains, Phase V (KMG-V): Genome sequencing to study the core and pangenomes of soil and plant-associated prokaryotes.</title>
        <authorList>
            <person name="Whitman W."/>
        </authorList>
    </citation>
    <scope>NUCLEOTIDE SEQUENCE [LARGE SCALE GENOMIC DNA]</scope>
    <source>
        <strain evidence="1 2">NE40</strain>
    </source>
</reference>
<evidence type="ECO:0008006" key="3">
    <source>
        <dbReference type="Google" id="ProtNLM"/>
    </source>
</evidence>
<accession>A0ABV2SGQ2</accession>
<comment type="caution">
    <text evidence="1">The sequence shown here is derived from an EMBL/GenBank/DDBJ whole genome shotgun (WGS) entry which is preliminary data.</text>
</comment>
<evidence type="ECO:0000313" key="2">
    <source>
        <dbReference type="Proteomes" id="UP001549366"/>
    </source>
</evidence>
<dbReference type="InterPro" id="IPR010342">
    <property type="entry name" value="DUF938"/>
</dbReference>
<keyword evidence="2" id="KW-1185">Reference proteome</keyword>
<organism evidence="1 2">
    <name type="scientific">Endozoicomonas lisbonensis</name>
    <dbReference type="NCBI Taxonomy" id="3120522"/>
    <lineage>
        <taxon>Bacteria</taxon>
        <taxon>Pseudomonadati</taxon>
        <taxon>Pseudomonadota</taxon>
        <taxon>Gammaproteobacteria</taxon>
        <taxon>Oceanospirillales</taxon>
        <taxon>Endozoicomonadaceae</taxon>
        <taxon>Endozoicomonas</taxon>
    </lineage>
</organism>
<gene>
    <name evidence="1" type="ORF">V5J35_002147</name>
</gene>
<dbReference type="PANTHER" id="PTHR20974">
    <property type="entry name" value="UPF0585 PROTEIN CG18661"/>
    <property type="match status" value="1"/>
</dbReference>
<dbReference type="Proteomes" id="UP001549366">
    <property type="component" value="Unassembled WGS sequence"/>
</dbReference>
<dbReference type="SUPFAM" id="SSF53335">
    <property type="entry name" value="S-adenosyl-L-methionine-dependent methyltransferases"/>
    <property type="match status" value="1"/>
</dbReference>
<name>A0ABV2SGQ2_9GAMM</name>
<dbReference type="RefSeq" id="WP_354011235.1">
    <property type="nucleotide sequence ID" value="NZ_JBEWTA010000001.1"/>
</dbReference>
<dbReference type="EMBL" id="JBEWTB010000002">
    <property type="protein sequence ID" value="MET4756955.1"/>
    <property type="molecule type" value="Genomic_DNA"/>
</dbReference>
<dbReference type="Gene3D" id="3.40.50.150">
    <property type="entry name" value="Vaccinia Virus protein VP39"/>
    <property type="match status" value="1"/>
</dbReference>
<dbReference type="PANTHER" id="PTHR20974:SF0">
    <property type="entry name" value="UPF0585 PROTEIN CG18661"/>
    <property type="match status" value="1"/>
</dbReference>
<dbReference type="InterPro" id="IPR029063">
    <property type="entry name" value="SAM-dependent_MTases_sf"/>
</dbReference>